<organism evidence="1 2">
    <name type="scientific">Streptomyces achmelvichensis</name>
    <dbReference type="NCBI Taxonomy" id="3134111"/>
    <lineage>
        <taxon>Bacteria</taxon>
        <taxon>Bacillati</taxon>
        <taxon>Actinomycetota</taxon>
        <taxon>Actinomycetes</taxon>
        <taxon>Kitasatosporales</taxon>
        <taxon>Streptomycetaceae</taxon>
        <taxon>Streptomyces</taxon>
    </lineage>
</organism>
<protein>
    <submittedName>
        <fullName evidence="1">Amidohydrolase family protein</fullName>
    </submittedName>
</protein>
<reference evidence="1" key="1">
    <citation type="submission" date="2024-03" db="EMBL/GenBank/DDBJ databases">
        <title>Novel Streptomyces species of biotechnological and ecological value are a feature of Machair soil.</title>
        <authorList>
            <person name="Prole J.R."/>
            <person name="Goodfellow M."/>
            <person name="Allenby N."/>
            <person name="Ward A.C."/>
        </authorList>
    </citation>
    <scope>NUCLEOTIDE SEQUENCE</scope>
    <source>
        <strain evidence="1">MS2.AVA.5</strain>
    </source>
</reference>
<sequence length="250" mass="26631">MSVIDAHGHLGRWPAFAVTDGSARSLLAVMDRCGVTTACVSHLLAVGPDARAGNALLLAELARHPGRLLGYAVFNPHDPEAPERLRDLLEAPGVIGVKLHPEVHELPLDHPAYAPAFEIAAGRGRIVLAHSQYRSAWSDPARFAAVAPRYPELPLLMGHSGLWTDGFAPAAEAAARCPSLVLETCGSRMTARHLVRLVAEAGAERIAFGSDAVFLDLRVGLGRVLLAGLAAADRQQILHGTMNRLLQGLR</sequence>
<evidence type="ECO:0000313" key="2">
    <source>
        <dbReference type="Proteomes" id="UP001377168"/>
    </source>
</evidence>
<name>A0ACC6Q1C8_9ACTN</name>
<gene>
    <name evidence="1" type="ORF">WKI67_28895</name>
</gene>
<dbReference type="Proteomes" id="UP001377168">
    <property type="component" value="Unassembled WGS sequence"/>
</dbReference>
<accession>A0ACC6Q1C8</accession>
<proteinExistence type="predicted"/>
<evidence type="ECO:0000313" key="1">
    <source>
        <dbReference type="EMBL" id="MEJ8637391.1"/>
    </source>
</evidence>
<keyword evidence="2" id="KW-1185">Reference proteome</keyword>
<comment type="caution">
    <text evidence="1">The sequence shown here is derived from an EMBL/GenBank/DDBJ whole genome shotgun (WGS) entry which is preliminary data.</text>
</comment>
<dbReference type="EMBL" id="JBBKAJ010000022">
    <property type="protein sequence ID" value="MEJ8637391.1"/>
    <property type="molecule type" value="Genomic_DNA"/>
</dbReference>